<dbReference type="InterPro" id="IPR051781">
    <property type="entry name" value="Metallo-dep_Hydrolase"/>
</dbReference>
<dbReference type="AlphaFoldDB" id="A0A212IZ53"/>
<dbReference type="InterPro" id="IPR006680">
    <property type="entry name" value="Amidohydro-rel"/>
</dbReference>
<name>A0A212IZ53_9FIRM</name>
<evidence type="ECO:0000313" key="2">
    <source>
        <dbReference type="EMBL" id="SBV92225.1"/>
    </source>
</evidence>
<dbReference type="EMBL" id="FLUN01000001">
    <property type="protein sequence ID" value="SBV92225.1"/>
    <property type="molecule type" value="Genomic_DNA"/>
</dbReference>
<dbReference type="PANTHER" id="PTHR43135">
    <property type="entry name" value="ALPHA-D-RIBOSE 1-METHYLPHOSPHONATE 5-TRIPHOSPHATE DIPHOSPHATASE"/>
    <property type="match status" value="1"/>
</dbReference>
<evidence type="ECO:0000259" key="1">
    <source>
        <dbReference type="Pfam" id="PF01979"/>
    </source>
</evidence>
<dbReference type="Gene3D" id="3.20.20.140">
    <property type="entry name" value="Metal-dependent hydrolases"/>
    <property type="match status" value="1"/>
</dbReference>
<keyword evidence="2" id="KW-0378">Hydrolase</keyword>
<proteinExistence type="predicted"/>
<dbReference type="SUPFAM" id="SSF51338">
    <property type="entry name" value="Composite domain of metallo-dependent hydrolases"/>
    <property type="match status" value="1"/>
</dbReference>
<dbReference type="Pfam" id="PF01979">
    <property type="entry name" value="Amidohydro_1"/>
    <property type="match status" value="1"/>
</dbReference>
<feature type="domain" description="Amidohydrolase-related" evidence="1">
    <location>
        <begin position="53"/>
        <end position="382"/>
    </location>
</feature>
<dbReference type="CDD" id="cd01309">
    <property type="entry name" value="Met_dep_hydrolase_C"/>
    <property type="match status" value="1"/>
</dbReference>
<accession>A0A212IZ53</accession>
<reference evidence="2" key="1">
    <citation type="submission" date="2016-04" db="EMBL/GenBank/DDBJ databases">
        <authorList>
            <person name="Evans L.H."/>
            <person name="Alamgir A."/>
            <person name="Owens N."/>
            <person name="Weber N.D."/>
            <person name="Virtaneva K."/>
            <person name="Barbian K."/>
            <person name="Babar A."/>
            <person name="Rosenke K."/>
        </authorList>
    </citation>
    <scope>NUCLEOTIDE SEQUENCE</scope>
    <source>
        <strain evidence="2">86</strain>
    </source>
</reference>
<organism evidence="2">
    <name type="scientific">uncultured Eubacteriales bacterium</name>
    <dbReference type="NCBI Taxonomy" id="172733"/>
    <lineage>
        <taxon>Bacteria</taxon>
        <taxon>Bacillati</taxon>
        <taxon>Bacillota</taxon>
        <taxon>Clostridia</taxon>
        <taxon>Eubacteriales</taxon>
        <taxon>environmental samples</taxon>
    </lineage>
</organism>
<dbReference type="InterPro" id="IPR032466">
    <property type="entry name" value="Metal_Hydrolase"/>
</dbReference>
<sequence length="385" mass="40689">MIFTNAVVYPMDGPVIECGFVAVEGDKIKAVGPMSVLPKGDFGEVFDAAGGHLLPGFVDAHCHLGMFGDGLGFEADDGNESTDPCTAHLRAIDAVNPLDRCFSEAREGGVTTVLTGPGSANPIAGQFAALKTAGRWVDQMVVKAPVAMKFALGENPKTTYNERKEGPITRMATAAIIRENLLKAREYLCRVEKSQTDEDEDAPDFDPRLEALIPVLKGELPVHCHAHRADDIATALRIAREFHLKLVVVHGTEGHLIPELLAQEGVGVITGPFLGDRSKPELVNMTMENPARLAAAGVKIAICTDHPVTPTQLLPLCAAMAAKNGLSDGAALAAITLSAAELAGVEDRVGSLTPGKDADLVLTTGHPLDWKSSISAVFINGVRVK</sequence>
<dbReference type="GO" id="GO:0016810">
    <property type="term" value="F:hydrolase activity, acting on carbon-nitrogen (but not peptide) bonds"/>
    <property type="evidence" value="ECO:0007669"/>
    <property type="project" value="InterPro"/>
</dbReference>
<protein>
    <submittedName>
        <fullName evidence="2">Amidohydrolase family protein</fullName>
    </submittedName>
</protein>
<gene>
    <name evidence="2" type="ORF">KL86CLO1_10221</name>
</gene>
<dbReference type="InterPro" id="IPR011059">
    <property type="entry name" value="Metal-dep_hydrolase_composite"/>
</dbReference>
<dbReference type="SUPFAM" id="SSF51556">
    <property type="entry name" value="Metallo-dependent hydrolases"/>
    <property type="match status" value="1"/>
</dbReference>
<dbReference type="PANTHER" id="PTHR43135:SF3">
    <property type="entry name" value="ALPHA-D-RIBOSE 1-METHYLPHOSPHONATE 5-TRIPHOSPHATE DIPHOSPHATASE"/>
    <property type="match status" value="1"/>
</dbReference>